<dbReference type="Proteomes" id="UP001469749">
    <property type="component" value="Unassembled WGS sequence"/>
</dbReference>
<evidence type="ECO:0000256" key="5">
    <source>
        <dbReference type="PROSITE-ProRule" id="PRU10141"/>
    </source>
</evidence>
<evidence type="ECO:0000256" key="1">
    <source>
        <dbReference type="ARBA" id="ARBA00022679"/>
    </source>
</evidence>
<feature type="domain" description="Protein kinase" evidence="7">
    <location>
        <begin position="48"/>
        <end position="321"/>
    </location>
</feature>
<dbReference type="EMBL" id="JBBMEK010000118">
    <property type="protein sequence ID" value="MEQ2365445.1"/>
    <property type="molecule type" value="Genomic_DNA"/>
</dbReference>
<keyword evidence="4 5" id="KW-0067">ATP-binding</keyword>
<organism evidence="8 9">
    <name type="scientific">Coprococcus intestinihominis</name>
    <dbReference type="NCBI Taxonomy" id="3133154"/>
    <lineage>
        <taxon>Bacteria</taxon>
        <taxon>Bacillati</taxon>
        <taxon>Bacillota</taxon>
        <taxon>Clostridia</taxon>
        <taxon>Lachnospirales</taxon>
        <taxon>Lachnospiraceae</taxon>
        <taxon>Coprococcus</taxon>
    </lineage>
</organism>
<proteinExistence type="predicted"/>
<dbReference type="InterPro" id="IPR011009">
    <property type="entry name" value="Kinase-like_dom_sf"/>
</dbReference>
<evidence type="ECO:0000313" key="9">
    <source>
        <dbReference type="Proteomes" id="UP001469749"/>
    </source>
</evidence>
<dbReference type="PANTHER" id="PTHR24348:SF22">
    <property type="entry name" value="NON-SPECIFIC SERINE_THREONINE PROTEIN KINASE"/>
    <property type="match status" value="1"/>
</dbReference>
<keyword evidence="2 5" id="KW-0547">Nucleotide-binding</keyword>
<keyword evidence="9" id="KW-1185">Reference proteome</keyword>
<dbReference type="InterPro" id="IPR008266">
    <property type="entry name" value="Tyr_kinase_AS"/>
</dbReference>
<sequence>MVDIDKLCPGCMQHLKDSNTTCPHCGYPEKHLTVKDSLPIFSILAGKYLLGAPLGKGGFGITYIAMHLPDEKIVAIKEFFPANLAVRDTDNETVVPADDTKAVYYRTGMKSFSEEGRILYLLSDIKHVVHVAEQIQANNTTYLVMEYVPGISLKKYMKQQQELFSEQETLTLMQPILIALQAMHQKGILHRDISPENLMLSPDNTLTLIDFGAARTFSRSDDDNLTVILKRGYAPEEQYHSNSRQGPWTDLYAVCAVMYQMLTGILPQEASARAEEDHLTPISRIEGLSLSPSTCAALEKGLQMDPMERYPDIGALMKVLYPAKKEAAREITDNSPKETQEMDASEKNAELPKPDVKPEGNAASSASTPVADKTCTHHAQQSSSNTKENPDVGKKKHKKIIIAAAAIILVFCFFFLRSPGFSHLYTSLDPYANSLIKQMNDAFESQDHDLLLSAMDEVDNVFGWTPHSDEYNRPHSILTDNITSAMPTWCKKLNEHLDDFDFSFTNTFCLDYMTLEDEYYKNRITEETRTIGVFITMNAALANEGTLDANNTQNIISDIYNTIYRSASSYGYSLGLSPELTGMGAVYLTYIMAFEHPDTVASWQWEEENLTVLHDALKNFFYFHPESVTVFLDYFNYTDDFSQFKANDDFMQQMKLFIDENNISS</sequence>
<dbReference type="PROSITE" id="PS00109">
    <property type="entry name" value="PROTEIN_KINASE_TYR"/>
    <property type="match status" value="1"/>
</dbReference>
<feature type="compositionally biased region" description="Polar residues" evidence="6">
    <location>
        <begin position="377"/>
        <end position="387"/>
    </location>
</feature>
<feature type="binding site" evidence="5">
    <location>
        <position position="77"/>
    </location>
    <ligand>
        <name>ATP</name>
        <dbReference type="ChEBI" id="CHEBI:30616"/>
    </ligand>
</feature>
<dbReference type="CDD" id="cd14014">
    <property type="entry name" value="STKc_PknB_like"/>
    <property type="match status" value="1"/>
</dbReference>
<dbReference type="Gene3D" id="1.10.510.10">
    <property type="entry name" value="Transferase(Phosphotransferase) domain 1"/>
    <property type="match status" value="1"/>
</dbReference>
<dbReference type="PROSITE" id="PS50011">
    <property type="entry name" value="PROTEIN_KINASE_DOM"/>
    <property type="match status" value="1"/>
</dbReference>
<dbReference type="InterPro" id="IPR000719">
    <property type="entry name" value="Prot_kinase_dom"/>
</dbReference>
<reference evidence="8 9" key="1">
    <citation type="submission" date="2024-03" db="EMBL/GenBank/DDBJ databases">
        <title>Human intestinal bacterial collection.</title>
        <authorList>
            <person name="Pauvert C."/>
            <person name="Hitch T.C.A."/>
            <person name="Clavel T."/>
        </authorList>
    </citation>
    <scope>NUCLEOTIDE SEQUENCE [LARGE SCALE GENOMIC DNA]</scope>
    <source>
        <strain evidence="8 9">CLA-AA-H190</strain>
    </source>
</reference>
<evidence type="ECO:0000256" key="6">
    <source>
        <dbReference type="SAM" id="MobiDB-lite"/>
    </source>
</evidence>
<comment type="caution">
    <text evidence="8">The sequence shown here is derived from an EMBL/GenBank/DDBJ whole genome shotgun (WGS) entry which is preliminary data.</text>
</comment>
<evidence type="ECO:0000256" key="3">
    <source>
        <dbReference type="ARBA" id="ARBA00022777"/>
    </source>
</evidence>
<name>A0ABV1B649_9FIRM</name>
<dbReference type="InterPro" id="IPR017441">
    <property type="entry name" value="Protein_kinase_ATP_BS"/>
</dbReference>
<accession>A0ABV1B649</accession>
<keyword evidence="3 8" id="KW-0418">Kinase</keyword>
<protein>
    <submittedName>
        <fullName evidence="8">Protein kinase</fullName>
    </submittedName>
</protein>
<gene>
    <name evidence="8" type="ORF">WMO25_10090</name>
</gene>
<dbReference type="GO" id="GO:0016301">
    <property type="term" value="F:kinase activity"/>
    <property type="evidence" value="ECO:0007669"/>
    <property type="project" value="UniProtKB-KW"/>
</dbReference>
<dbReference type="RefSeq" id="WP_349085189.1">
    <property type="nucleotide sequence ID" value="NZ_JBBMEK010000118.1"/>
</dbReference>
<dbReference type="SUPFAM" id="SSF56112">
    <property type="entry name" value="Protein kinase-like (PK-like)"/>
    <property type="match status" value="1"/>
</dbReference>
<feature type="compositionally biased region" description="Basic and acidic residues" evidence="6">
    <location>
        <begin position="328"/>
        <end position="358"/>
    </location>
</feature>
<dbReference type="PROSITE" id="PS00107">
    <property type="entry name" value="PROTEIN_KINASE_ATP"/>
    <property type="match status" value="1"/>
</dbReference>
<keyword evidence="1" id="KW-0808">Transferase</keyword>
<feature type="region of interest" description="Disordered" evidence="6">
    <location>
        <begin position="328"/>
        <end position="394"/>
    </location>
</feature>
<evidence type="ECO:0000259" key="7">
    <source>
        <dbReference type="PROSITE" id="PS50011"/>
    </source>
</evidence>
<evidence type="ECO:0000256" key="4">
    <source>
        <dbReference type="ARBA" id="ARBA00022840"/>
    </source>
</evidence>
<dbReference type="InterPro" id="IPR045269">
    <property type="entry name" value="Atg1-like"/>
</dbReference>
<dbReference type="PANTHER" id="PTHR24348">
    <property type="entry name" value="SERINE/THREONINE-PROTEIN KINASE UNC-51-RELATED"/>
    <property type="match status" value="1"/>
</dbReference>
<dbReference type="Pfam" id="PF00069">
    <property type="entry name" value="Pkinase"/>
    <property type="match status" value="1"/>
</dbReference>
<evidence type="ECO:0000256" key="2">
    <source>
        <dbReference type="ARBA" id="ARBA00022741"/>
    </source>
</evidence>
<evidence type="ECO:0000313" key="8">
    <source>
        <dbReference type="EMBL" id="MEQ2365445.1"/>
    </source>
</evidence>